<reference evidence="3" key="3">
    <citation type="submission" date="2025-09" db="UniProtKB">
        <authorList>
            <consortium name="Ensembl"/>
        </authorList>
    </citation>
    <scope>IDENTIFICATION</scope>
    <source>
        <strain evidence="3">Isolate ISIS603380</strain>
    </source>
</reference>
<dbReference type="Ensembl" id="ENSLAFT00000000268.2">
    <property type="protein sequence ID" value="ENSLAFP00000000220.2"/>
    <property type="gene ID" value="ENSLAFG00000000267.2"/>
</dbReference>
<dbReference type="OMA" id="PWASWEP"/>
<dbReference type="PANTHER" id="PTHR28567:SF2">
    <property type="entry name" value="PROTEIN FAM53A"/>
    <property type="match status" value="1"/>
</dbReference>
<dbReference type="Pfam" id="PF15242">
    <property type="entry name" value="FAM53"/>
    <property type="match status" value="1"/>
</dbReference>
<evidence type="ECO:0000256" key="2">
    <source>
        <dbReference type="SAM" id="MobiDB-lite"/>
    </source>
</evidence>
<feature type="compositionally biased region" description="Low complexity" evidence="2">
    <location>
        <begin position="227"/>
        <end position="256"/>
    </location>
</feature>
<feature type="region of interest" description="Disordered" evidence="2">
    <location>
        <begin position="358"/>
        <end position="395"/>
    </location>
</feature>
<dbReference type="eggNOG" id="ENOG502RUYA">
    <property type="taxonomic scope" value="Eukaryota"/>
</dbReference>
<gene>
    <name evidence="3" type="primary">FAM53A</name>
</gene>
<comment type="similarity">
    <text evidence="1">Belongs to the FAM53 family.</text>
</comment>
<keyword evidence="4" id="KW-1185">Reference proteome</keyword>
<reference evidence="3 4" key="1">
    <citation type="submission" date="2009-06" db="EMBL/GenBank/DDBJ databases">
        <title>The Genome Sequence of Loxodonta africana (African elephant).</title>
        <authorList>
            <person name="Di Palma F."/>
            <person name="Heiman D."/>
            <person name="Young S."/>
            <person name="Johnson J."/>
            <person name="Lander E.S."/>
            <person name="Lindblad-Toh K."/>
        </authorList>
    </citation>
    <scope>NUCLEOTIDE SEQUENCE [LARGE SCALE GENOMIC DNA]</scope>
    <source>
        <strain evidence="3 4">Isolate ISIS603380</strain>
    </source>
</reference>
<dbReference type="InterPro" id="IPR029356">
    <property type="entry name" value="FAM53"/>
</dbReference>
<feature type="region of interest" description="Disordered" evidence="2">
    <location>
        <begin position="227"/>
        <end position="275"/>
    </location>
</feature>
<dbReference type="FunCoup" id="G3SLD9">
    <property type="interactions" value="157"/>
</dbReference>
<sequence>MVTLITEKLQNQSLDDLARKTYDASPYSAEKLNKSGSLFPFDLNAILSLCWTSGRGAKPSGGHALSAPVHCFAGCSQMCSLVVRLCWPGSRGCGRRLDLARPPVNTQGSPWPPPTKRHCRLSEPDELARCRSPWRPGGSKVWTPVSKRRCNSGGSATLQRCSGPGSTSLPRAVAPPSHTQPVASSPPPAAPRPASASSSFVDYGAAGPWELSSRRRLSLSQEHIADAASGLPSASSTPTTTPELSRRQGLLRSRSQPCVLDERKSRRKRRREEDARWTRPALDFLKMTRTLKNSKSLCSLDYEDDEEDDAQVKTVVSSPCDSHDLMSMVTPGSSPVRECPGPCPAGLRPWTPRECVAATGEGESAGAPGDGDSAEEEGVFPLDCGDLDLEQIENN</sequence>
<name>G3SLD9_LOXAF</name>
<dbReference type="GO" id="GO:0005634">
    <property type="term" value="C:nucleus"/>
    <property type="evidence" value="ECO:0007669"/>
    <property type="project" value="TreeGrafter"/>
</dbReference>
<dbReference type="GO" id="GO:0006606">
    <property type="term" value="P:protein import into nucleus"/>
    <property type="evidence" value="ECO:0007669"/>
    <property type="project" value="TreeGrafter"/>
</dbReference>
<feature type="compositionally biased region" description="Polar residues" evidence="2">
    <location>
        <begin position="152"/>
        <end position="169"/>
    </location>
</feature>
<dbReference type="Proteomes" id="UP000007646">
    <property type="component" value="Unassembled WGS sequence"/>
</dbReference>
<evidence type="ECO:0000313" key="4">
    <source>
        <dbReference type="Proteomes" id="UP000007646"/>
    </source>
</evidence>
<dbReference type="InParanoid" id="G3SLD9"/>
<dbReference type="GeneTree" id="ENSGT00530000063371"/>
<dbReference type="PANTHER" id="PTHR28567">
    <property type="entry name" value="PROTEIN FAM53A-LIKE ISOFORM X1"/>
    <property type="match status" value="1"/>
</dbReference>
<proteinExistence type="inferred from homology"/>
<evidence type="ECO:0000256" key="1">
    <source>
        <dbReference type="ARBA" id="ARBA00010984"/>
    </source>
</evidence>
<dbReference type="HOGENOM" id="CLU_054215_0_0_1"/>
<feature type="compositionally biased region" description="Acidic residues" evidence="2">
    <location>
        <begin position="385"/>
        <end position="395"/>
    </location>
</feature>
<feature type="region of interest" description="Disordered" evidence="2">
    <location>
        <begin position="131"/>
        <end position="199"/>
    </location>
</feature>
<protein>
    <submittedName>
        <fullName evidence="3">Family with sequence similarity 53 member A</fullName>
    </submittedName>
</protein>
<evidence type="ECO:0000313" key="3">
    <source>
        <dbReference type="Ensembl" id="ENSLAFP00000000220.2"/>
    </source>
</evidence>
<dbReference type="AlphaFoldDB" id="G3SLD9"/>
<reference evidence="3" key="2">
    <citation type="submission" date="2025-08" db="UniProtKB">
        <authorList>
            <consortium name="Ensembl"/>
        </authorList>
    </citation>
    <scope>IDENTIFICATION</scope>
    <source>
        <strain evidence="3">Isolate ISIS603380</strain>
    </source>
</reference>
<organism evidence="3 4">
    <name type="scientific">Loxodonta africana</name>
    <name type="common">African elephant</name>
    <dbReference type="NCBI Taxonomy" id="9785"/>
    <lineage>
        <taxon>Eukaryota</taxon>
        <taxon>Metazoa</taxon>
        <taxon>Chordata</taxon>
        <taxon>Craniata</taxon>
        <taxon>Vertebrata</taxon>
        <taxon>Euteleostomi</taxon>
        <taxon>Mammalia</taxon>
        <taxon>Eutheria</taxon>
        <taxon>Afrotheria</taxon>
        <taxon>Proboscidea</taxon>
        <taxon>Elephantidae</taxon>
        <taxon>Loxodonta</taxon>
    </lineage>
</organism>
<accession>G3SLD9</accession>